<evidence type="ECO:0000256" key="2">
    <source>
        <dbReference type="SAM" id="MobiDB-lite"/>
    </source>
</evidence>
<feature type="region of interest" description="Disordered" evidence="2">
    <location>
        <begin position="669"/>
        <end position="706"/>
    </location>
</feature>
<dbReference type="InterPro" id="IPR032812">
    <property type="entry name" value="SbsA_Ig"/>
</dbReference>
<evidence type="ECO:0000313" key="4">
    <source>
        <dbReference type="EMBL" id="SJZ47512.1"/>
    </source>
</evidence>
<feature type="compositionally biased region" description="Polar residues" evidence="2">
    <location>
        <begin position="403"/>
        <end position="417"/>
    </location>
</feature>
<accession>A0A1T4KYJ0</accession>
<protein>
    <submittedName>
        <fullName evidence="4">Ig-like domain-containing protein</fullName>
    </submittedName>
</protein>
<dbReference type="AlphaFoldDB" id="A0A1T4KYJ0"/>
<evidence type="ECO:0000256" key="1">
    <source>
        <dbReference type="ARBA" id="ARBA00022729"/>
    </source>
</evidence>
<dbReference type="PROSITE" id="PS51257">
    <property type="entry name" value="PROKAR_LIPOPROTEIN"/>
    <property type="match status" value="1"/>
</dbReference>
<dbReference type="RefSeq" id="WP_036853409.1">
    <property type="nucleotide sequence ID" value="NZ_FUWL01000006.1"/>
</dbReference>
<dbReference type="Pfam" id="PF13205">
    <property type="entry name" value="Big_5"/>
    <property type="match status" value="1"/>
</dbReference>
<keyword evidence="1" id="KW-0732">Signal</keyword>
<gene>
    <name evidence="4" type="ORF">SAMN02745205_00922</name>
</gene>
<evidence type="ECO:0000313" key="5">
    <source>
        <dbReference type="Proteomes" id="UP000189956"/>
    </source>
</evidence>
<evidence type="ECO:0000259" key="3">
    <source>
        <dbReference type="Pfam" id="PF13205"/>
    </source>
</evidence>
<organism evidence="4 5">
    <name type="scientific">Porphyromonas cangingivalis</name>
    <dbReference type="NCBI Taxonomy" id="36874"/>
    <lineage>
        <taxon>Bacteria</taxon>
        <taxon>Pseudomonadati</taxon>
        <taxon>Bacteroidota</taxon>
        <taxon>Bacteroidia</taxon>
        <taxon>Bacteroidales</taxon>
        <taxon>Porphyromonadaceae</taxon>
        <taxon>Porphyromonas</taxon>
    </lineage>
</organism>
<dbReference type="Proteomes" id="UP000189956">
    <property type="component" value="Unassembled WGS sequence"/>
</dbReference>
<feature type="compositionally biased region" description="Basic and acidic residues" evidence="2">
    <location>
        <begin position="669"/>
        <end position="688"/>
    </location>
</feature>
<reference evidence="4 5" key="1">
    <citation type="submission" date="2017-02" db="EMBL/GenBank/DDBJ databases">
        <authorList>
            <person name="Peterson S.W."/>
        </authorList>
    </citation>
    <scope>NUCLEOTIDE SEQUENCE [LARGE SCALE GENOMIC DNA]</scope>
    <source>
        <strain evidence="4 5">ATCC 700135</strain>
    </source>
</reference>
<feature type="domain" description="SbsA Ig-like" evidence="3">
    <location>
        <begin position="39"/>
        <end position="138"/>
    </location>
</feature>
<feature type="compositionally biased region" description="Basic and acidic residues" evidence="2">
    <location>
        <begin position="379"/>
        <end position="401"/>
    </location>
</feature>
<sequence length="716" mass="80164">MKIMRTGSPLFILLGTFILALVLIFGCANRMTPGGGPYDETPPKLLKAVPEIRATNIKSQKINLYFDEYIKVKDVSKKVIISPPQLQMPRISAIGKRVVVELQDTLLPNTTYTIDFTDAVVDNNEENPLENFSFAFSTGSVIDTMEISGHVMDARTHEPVQGVLIGIHPDTAGVRAFKDTVFLRMSRSSDRSFFVLRNIKHGRYKVFALKESDGNYRYDNPTDGIAFLDSAVLTTSVPAMRNDTIRKDSLTIDTIIPVQYTRYLPDDLVLRFYTAKTERRFLKKRERKDSMMIELEFNDVVTIPPTVRPLGPDSLFARPDSVAARSAVADIHDGNKVSVYLLDKVWQKADSFLVTYNSIDSLNLPILVTDSLSLRPPKIKQDKKEKEKKEDKKKSQTDKKKSNPTNTESLSSPNDSIAPTDFLGMTAGDLPPGADVGDQAEGASVAEKEPSPLKVTFNRAGNGGVVDSMTFKTTLPIDSTALKGISLFHRKDSILTKVPWIRVMMKPGSVTQGILEAKLDYKKDYEVHFDSLLFVDIAGNHLDATQIDKFTVKPSGDFSQLEIAVTGVSGAKVFELLDEKDKVIRVLPVTGNNVIFRDLLPAKYGVRMYLDRNANGVWDVGDYDKGEQPEEVFYLPKLIEVLKNWKMKENWVPRATPLREQKPKELIQTKFEEKKRRDLNKQREEEMRRRRSGSGGGFGGGLEGALGGLRQGVNQF</sequence>
<proteinExistence type="predicted"/>
<feature type="compositionally biased region" description="Gly residues" evidence="2">
    <location>
        <begin position="693"/>
        <end position="706"/>
    </location>
</feature>
<feature type="region of interest" description="Disordered" evidence="2">
    <location>
        <begin position="377"/>
        <end position="449"/>
    </location>
</feature>
<name>A0A1T4KYJ0_PORCN</name>
<dbReference type="EMBL" id="FUWL01000006">
    <property type="protein sequence ID" value="SJZ47512.1"/>
    <property type="molecule type" value="Genomic_DNA"/>
</dbReference>